<evidence type="ECO:0000313" key="2">
    <source>
        <dbReference type="Proteomes" id="UP000315677"/>
    </source>
</evidence>
<accession>A0A543DA68</accession>
<comment type="caution">
    <text evidence="1">The sequence shown here is derived from an EMBL/GenBank/DDBJ whole genome shotgun (WGS) entry which is preliminary data.</text>
</comment>
<dbReference type="EMBL" id="VFPA01000004">
    <property type="protein sequence ID" value="TQM06185.1"/>
    <property type="molecule type" value="Genomic_DNA"/>
</dbReference>
<dbReference type="RefSeq" id="WP_142059874.1">
    <property type="nucleotide sequence ID" value="NZ_VFPA01000004.1"/>
</dbReference>
<dbReference type="Proteomes" id="UP000315677">
    <property type="component" value="Unassembled WGS sequence"/>
</dbReference>
<name>A0A543DA68_9PSEU</name>
<dbReference type="AlphaFoldDB" id="A0A543DA68"/>
<reference evidence="1 2" key="1">
    <citation type="submission" date="2019-06" db="EMBL/GenBank/DDBJ databases">
        <title>Sequencing the genomes of 1000 actinobacteria strains.</title>
        <authorList>
            <person name="Klenk H.-P."/>
        </authorList>
    </citation>
    <scope>NUCLEOTIDE SEQUENCE [LARGE SCALE GENOMIC DNA]</scope>
    <source>
        <strain evidence="1 2">DSM 45301</strain>
    </source>
</reference>
<organism evidence="1 2">
    <name type="scientific">Pseudonocardia kunmingensis</name>
    <dbReference type="NCBI Taxonomy" id="630975"/>
    <lineage>
        <taxon>Bacteria</taxon>
        <taxon>Bacillati</taxon>
        <taxon>Actinomycetota</taxon>
        <taxon>Actinomycetes</taxon>
        <taxon>Pseudonocardiales</taxon>
        <taxon>Pseudonocardiaceae</taxon>
        <taxon>Pseudonocardia</taxon>
    </lineage>
</organism>
<sequence>MRTHRHATPPDRVHRARRGAVVGVLASTLLASAVACGDEDTSAGPETGVSVEDIQERQYFHEGEYLGQTVTISAAVTAVLSPRHLEVAGTDYGEDSLLVVTEQPVEVAVGDVLRVTGTVGQYHVTMEEEGVPPVPYDQYEKYETEAFLHHAAVEPLPPAGERR</sequence>
<proteinExistence type="predicted"/>
<dbReference type="OrthoDB" id="3696716at2"/>
<evidence type="ECO:0000313" key="1">
    <source>
        <dbReference type="EMBL" id="TQM06185.1"/>
    </source>
</evidence>
<keyword evidence="2" id="KW-1185">Reference proteome</keyword>
<protein>
    <submittedName>
        <fullName evidence="1">Uncharacterized protein</fullName>
    </submittedName>
</protein>
<gene>
    <name evidence="1" type="ORF">FB558_6430</name>
</gene>